<dbReference type="RefSeq" id="WP_212816779.1">
    <property type="nucleotide sequence ID" value="NZ_AP023359.1"/>
</dbReference>
<dbReference type="InterPro" id="IPR029058">
    <property type="entry name" value="AB_hydrolase_fold"/>
</dbReference>
<dbReference type="PANTHER" id="PTHR45527">
    <property type="entry name" value="NONRIBOSOMAL PEPTIDE SYNTHETASE"/>
    <property type="match status" value="1"/>
</dbReference>
<dbReference type="InterPro" id="IPR036736">
    <property type="entry name" value="ACP-like_sf"/>
</dbReference>
<dbReference type="Gene3D" id="1.10.1200.10">
    <property type="entry name" value="ACP-like"/>
    <property type="match status" value="1"/>
</dbReference>
<organism evidence="3 4">
    <name type="scientific">Polymorphospora rubra</name>
    <dbReference type="NCBI Taxonomy" id="338584"/>
    <lineage>
        <taxon>Bacteria</taxon>
        <taxon>Bacillati</taxon>
        <taxon>Actinomycetota</taxon>
        <taxon>Actinomycetes</taxon>
        <taxon>Micromonosporales</taxon>
        <taxon>Micromonosporaceae</taxon>
        <taxon>Polymorphospora</taxon>
    </lineage>
</organism>
<dbReference type="GO" id="GO:0031177">
    <property type="term" value="F:phosphopantetheine binding"/>
    <property type="evidence" value="ECO:0007669"/>
    <property type="project" value="TreeGrafter"/>
</dbReference>
<dbReference type="Gene3D" id="3.40.50.1820">
    <property type="entry name" value="alpha/beta hydrolase"/>
    <property type="match status" value="1"/>
</dbReference>
<dbReference type="SUPFAM" id="SSF47336">
    <property type="entry name" value="ACP-like"/>
    <property type="match status" value="1"/>
</dbReference>
<evidence type="ECO:0000313" key="4">
    <source>
        <dbReference type="Proteomes" id="UP000680866"/>
    </source>
</evidence>
<gene>
    <name evidence="3" type="ORF">Prubr_44670</name>
</gene>
<dbReference type="KEGG" id="pry:Prubr_44670"/>
<dbReference type="GO" id="GO:0003824">
    <property type="term" value="F:catalytic activity"/>
    <property type="evidence" value="ECO:0007669"/>
    <property type="project" value="InterPro"/>
</dbReference>
<evidence type="ECO:0000256" key="1">
    <source>
        <dbReference type="ARBA" id="ARBA00001957"/>
    </source>
</evidence>
<dbReference type="InterPro" id="IPR023213">
    <property type="entry name" value="CAT-like_dom_sf"/>
</dbReference>
<dbReference type="PROSITE" id="PS50075">
    <property type="entry name" value="CARRIER"/>
    <property type="match status" value="1"/>
</dbReference>
<dbReference type="GO" id="GO:0044550">
    <property type="term" value="P:secondary metabolite biosynthetic process"/>
    <property type="evidence" value="ECO:0007669"/>
    <property type="project" value="TreeGrafter"/>
</dbReference>
<sequence>MADRGEVAGPVPATAMQEALWWVHQRARNRSVYNLTWRLATDRPLDRAALRDAWQSLVDRHETLRTSIHRRDGRVELDVAARLPVDVARIEIDDPGSADPATLLRLLAEELQEREFALDSAPLARLTHVRVGAVHELVLTVHHVVLDGWAIQLLMGELSQAYAAAGAGRPVSWPADPVPFSTYAREHAAARADDRWAQSLRYWRNTLADATAATLEPDLPGELASGAPGAIVRYGFSADAATGIAALAKVTFGTPFAIVLAAAQIVLARGGAGSDVTLGVVVANRMTARDQALVGYTANLCTVRAGVRDTDTVLDVVGRARDGMWAMLTHQAVPYPVVFEALPSDTQTALGDTAPLLLSYLGPIGNDLRLGDVPVRLLPSPNRAARADLAMSTWETDGEYLAEIEFNTSRYRPDTVLRFLHDLDAVLADGGAEPARAVGSLAVGSRARTGRGVPAGAAAHAAPLPQTAVWRQVVAAWTELLGGPPAGPDVNFFAVGGNSLRALQFVGAVQPAGGPAVDIVRWLGEPTPRRLVDQLTDDPAEPAAEPSTLVRLRDGTGPHLHLLPGAGGSPRDYQDLVAALPGDWLVTASTGTEFADVPAMARAFQADLAAAGLAPDVLGGWSMGGQIAYQMAADRTGRRPLLVLLDSAPPTGYPQPGDAARHRFAEFVESVQRSSGVRRGPRAATTGDRPDAGFDGDLASGALAACLAGVGHPVPARLLAQRWRGYERHSRAVASYVHTGPVDTPALVVAAELLDAQLTQWAERLGPTRSLRVTADHHAVLGAPVAVEIAEAITDFVRVVETQV</sequence>
<dbReference type="Proteomes" id="UP000680866">
    <property type="component" value="Chromosome"/>
</dbReference>
<dbReference type="InterPro" id="IPR009081">
    <property type="entry name" value="PP-bd_ACP"/>
</dbReference>
<name>A0A810N239_9ACTN</name>
<dbReference type="Pfam" id="PF00668">
    <property type="entry name" value="Condensation"/>
    <property type="match status" value="1"/>
</dbReference>
<reference evidence="3" key="1">
    <citation type="submission" date="2020-08" db="EMBL/GenBank/DDBJ databases">
        <title>Whole genome shotgun sequence of Polymorphospora rubra NBRC 101157.</title>
        <authorList>
            <person name="Komaki H."/>
            <person name="Tamura T."/>
        </authorList>
    </citation>
    <scope>NUCLEOTIDE SEQUENCE</scope>
    <source>
        <strain evidence="3">NBRC 101157</strain>
    </source>
</reference>
<dbReference type="AlphaFoldDB" id="A0A810N239"/>
<dbReference type="SUPFAM" id="SSF53474">
    <property type="entry name" value="alpha/beta-Hydrolases"/>
    <property type="match status" value="1"/>
</dbReference>
<dbReference type="Gene3D" id="3.30.559.10">
    <property type="entry name" value="Chloramphenicol acetyltransferase-like domain"/>
    <property type="match status" value="1"/>
</dbReference>
<evidence type="ECO:0000313" key="3">
    <source>
        <dbReference type="EMBL" id="BCJ67446.1"/>
    </source>
</evidence>
<dbReference type="Pfam" id="PF00975">
    <property type="entry name" value="Thioesterase"/>
    <property type="match status" value="1"/>
</dbReference>
<dbReference type="SUPFAM" id="SSF52777">
    <property type="entry name" value="CoA-dependent acyltransferases"/>
    <property type="match status" value="2"/>
</dbReference>
<evidence type="ECO:0000259" key="2">
    <source>
        <dbReference type="PROSITE" id="PS50075"/>
    </source>
</evidence>
<dbReference type="GO" id="GO:0005737">
    <property type="term" value="C:cytoplasm"/>
    <property type="evidence" value="ECO:0007669"/>
    <property type="project" value="TreeGrafter"/>
</dbReference>
<comment type="cofactor">
    <cofactor evidence="1">
        <name>pantetheine 4'-phosphate</name>
        <dbReference type="ChEBI" id="CHEBI:47942"/>
    </cofactor>
</comment>
<accession>A0A810N239</accession>
<keyword evidence="4" id="KW-1185">Reference proteome</keyword>
<dbReference type="PANTHER" id="PTHR45527:SF1">
    <property type="entry name" value="FATTY ACID SYNTHASE"/>
    <property type="match status" value="1"/>
</dbReference>
<protein>
    <recommendedName>
        <fullName evidence="2">Carrier domain-containing protein</fullName>
    </recommendedName>
</protein>
<dbReference type="InterPro" id="IPR001242">
    <property type="entry name" value="Condensation_dom"/>
</dbReference>
<feature type="domain" description="Carrier" evidence="2">
    <location>
        <begin position="464"/>
        <end position="539"/>
    </location>
</feature>
<dbReference type="GO" id="GO:0043041">
    <property type="term" value="P:amino acid activation for nonribosomal peptide biosynthetic process"/>
    <property type="evidence" value="ECO:0007669"/>
    <property type="project" value="TreeGrafter"/>
</dbReference>
<proteinExistence type="predicted"/>
<dbReference type="EMBL" id="AP023359">
    <property type="protein sequence ID" value="BCJ67446.1"/>
    <property type="molecule type" value="Genomic_DNA"/>
</dbReference>
<dbReference type="GO" id="GO:0008610">
    <property type="term" value="P:lipid biosynthetic process"/>
    <property type="evidence" value="ECO:0007669"/>
    <property type="project" value="UniProtKB-ARBA"/>
</dbReference>
<dbReference type="Pfam" id="PF00550">
    <property type="entry name" value="PP-binding"/>
    <property type="match status" value="1"/>
</dbReference>
<dbReference type="Gene3D" id="3.30.559.30">
    <property type="entry name" value="Nonribosomal peptide synthetase, condensation domain"/>
    <property type="match status" value="1"/>
</dbReference>
<dbReference type="InterPro" id="IPR001031">
    <property type="entry name" value="Thioesterase"/>
</dbReference>